<keyword evidence="3" id="KW-1185">Reference proteome</keyword>
<dbReference type="EMBL" id="JAUKTR010000002">
    <property type="protein sequence ID" value="MDO1558897.1"/>
    <property type="molecule type" value="Genomic_DNA"/>
</dbReference>
<gene>
    <name evidence="2" type="ORF">Q0812_05595</name>
</gene>
<evidence type="ECO:0000313" key="2">
    <source>
        <dbReference type="EMBL" id="MDO1558897.1"/>
    </source>
</evidence>
<reference evidence="2" key="1">
    <citation type="submission" date="2023-07" db="EMBL/GenBank/DDBJ databases">
        <title>Brevundimonas soil sp. nov., isolated from the soil of chemical plant.</title>
        <authorList>
            <person name="Wu N."/>
        </authorList>
    </citation>
    <scope>NUCLEOTIDE SEQUENCE</scope>
    <source>
        <strain evidence="2">XZ-24</strain>
    </source>
</reference>
<comment type="caution">
    <text evidence="2">The sequence shown here is derived from an EMBL/GenBank/DDBJ whole genome shotgun (WGS) entry which is preliminary data.</text>
</comment>
<sequence>MGVSDDSVRDTIETFRDVAAGQSDWWSAMEQLAAVTGSMGGELIGLGRDAAVPFNLMTGCAPETAAEFFAAGGGDTRVNSRVRRGSVIGELVVLDEADFTTAEDMARNPEYAEWIRRHDMHNACLTPLVKGPDLLVGLCVLRTEKQGNVSAEEKRAFAELAAHARAAVRTQMALQDHSLALLTEAFEAIRATVFLCGGDGRVRAMTPSAEALASAGDGLTVREGRLAPAAPADRSALDEAIRRAAAGLIDPGPPLALARPPGDDALLVEVAPAPRRQPLGFNVAVLVIVRDFSPNAARIAQAARALYGLTDAEAAVAAQLALGRAAAAIAYDRGVALGTVRFQVRRILEKTGAGSQLELAALLARL</sequence>
<dbReference type="Gene3D" id="1.10.10.10">
    <property type="entry name" value="Winged helix-like DNA-binding domain superfamily/Winged helix DNA-binding domain"/>
    <property type="match status" value="1"/>
</dbReference>
<dbReference type="InterPro" id="IPR036388">
    <property type="entry name" value="WH-like_DNA-bd_sf"/>
</dbReference>
<accession>A0ABT8SJZ7</accession>
<feature type="domain" description="HTH luxR-type" evidence="1">
    <location>
        <begin position="306"/>
        <end position="363"/>
    </location>
</feature>
<name>A0ABT8SJZ7_9CAUL</name>
<dbReference type="RefSeq" id="WP_302109329.1">
    <property type="nucleotide sequence ID" value="NZ_JAUKTR010000002.1"/>
</dbReference>
<organism evidence="2 3">
    <name type="scientific">Peiella sedimenti</name>
    <dbReference type="NCBI Taxonomy" id="3061083"/>
    <lineage>
        <taxon>Bacteria</taxon>
        <taxon>Pseudomonadati</taxon>
        <taxon>Pseudomonadota</taxon>
        <taxon>Alphaproteobacteria</taxon>
        <taxon>Caulobacterales</taxon>
        <taxon>Caulobacteraceae</taxon>
        <taxon>Peiella</taxon>
    </lineage>
</organism>
<proteinExistence type="predicted"/>
<dbReference type="InterPro" id="IPR016032">
    <property type="entry name" value="Sig_transdc_resp-reg_C-effctor"/>
</dbReference>
<dbReference type="SUPFAM" id="SSF46894">
    <property type="entry name" value="C-terminal effector domain of the bipartite response regulators"/>
    <property type="match status" value="1"/>
</dbReference>
<dbReference type="SMART" id="SM00421">
    <property type="entry name" value="HTH_LUXR"/>
    <property type="match status" value="1"/>
</dbReference>
<protein>
    <recommendedName>
        <fullName evidence="1">HTH luxR-type domain-containing protein</fullName>
    </recommendedName>
</protein>
<evidence type="ECO:0000313" key="3">
    <source>
        <dbReference type="Proteomes" id="UP001169063"/>
    </source>
</evidence>
<dbReference type="Proteomes" id="UP001169063">
    <property type="component" value="Unassembled WGS sequence"/>
</dbReference>
<evidence type="ECO:0000259" key="1">
    <source>
        <dbReference type="SMART" id="SM00421"/>
    </source>
</evidence>
<dbReference type="InterPro" id="IPR000792">
    <property type="entry name" value="Tscrpt_reg_LuxR_C"/>
</dbReference>